<dbReference type="GO" id="GO:0003924">
    <property type="term" value="F:GTPase activity"/>
    <property type="evidence" value="ECO:0007669"/>
    <property type="project" value="InterPro"/>
</dbReference>
<dbReference type="Gene3D" id="3.40.50.300">
    <property type="entry name" value="P-loop containing nucleotide triphosphate hydrolases"/>
    <property type="match status" value="1"/>
</dbReference>
<feature type="domain" description="Guanylate-binding protein N-terminal" evidence="1">
    <location>
        <begin position="99"/>
        <end position="163"/>
    </location>
</feature>
<keyword evidence="3" id="KW-1185">Reference proteome</keyword>
<comment type="caution">
    <text evidence="2">The sequence shown here is derived from an EMBL/GenBank/DDBJ whole genome shotgun (WGS) entry which is preliminary data.</text>
</comment>
<dbReference type="InterPro" id="IPR015894">
    <property type="entry name" value="Guanylate-bd_N"/>
</dbReference>
<dbReference type="PANTHER" id="PTHR10751">
    <property type="entry name" value="GUANYLATE BINDING PROTEIN"/>
    <property type="match status" value="1"/>
</dbReference>
<gene>
    <name evidence="2" type="ORF">GIB67_019104</name>
</gene>
<dbReference type="AlphaFoldDB" id="A0A7J7MZH7"/>
<dbReference type="Proteomes" id="UP000541444">
    <property type="component" value="Unassembled WGS sequence"/>
</dbReference>
<accession>A0A7J7MZH7</accession>
<dbReference type="Pfam" id="PF02263">
    <property type="entry name" value="GBP"/>
    <property type="match status" value="1"/>
</dbReference>
<organism evidence="2 3">
    <name type="scientific">Kingdonia uniflora</name>
    <dbReference type="NCBI Taxonomy" id="39325"/>
    <lineage>
        <taxon>Eukaryota</taxon>
        <taxon>Viridiplantae</taxon>
        <taxon>Streptophyta</taxon>
        <taxon>Embryophyta</taxon>
        <taxon>Tracheophyta</taxon>
        <taxon>Spermatophyta</taxon>
        <taxon>Magnoliopsida</taxon>
        <taxon>Ranunculales</taxon>
        <taxon>Circaeasteraceae</taxon>
        <taxon>Kingdonia</taxon>
    </lineage>
</organism>
<evidence type="ECO:0000313" key="3">
    <source>
        <dbReference type="Proteomes" id="UP000541444"/>
    </source>
</evidence>
<evidence type="ECO:0000313" key="2">
    <source>
        <dbReference type="EMBL" id="KAF6160335.1"/>
    </source>
</evidence>
<dbReference type="InterPro" id="IPR027417">
    <property type="entry name" value="P-loop_NTPase"/>
</dbReference>
<dbReference type="GO" id="GO:0005525">
    <property type="term" value="F:GTP binding"/>
    <property type="evidence" value="ECO:0007669"/>
    <property type="project" value="InterPro"/>
</dbReference>
<evidence type="ECO:0000259" key="1">
    <source>
        <dbReference type="Pfam" id="PF02263"/>
    </source>
</evidence>
<sequence>MEEVRGLRLKRYIKSAKVMDENSDEASKMLEITSSIPFLPRIVIVRNNCENSRYGFILEKFQKRDKSLVGRIKGSVVDSTHVAAPDHGNIILIFYVTRVWVWGTPLEIMVDGVKTSVLYLDTEGFECIGKSNVYDERIFALAAVMSSVLVYNLPETGQDVAFEPAKLLWLIQRDFLQGKTVQEMVNEALQRVLIVMGTKILIRSIKFENPSRLWVTTVQLLVYHRIKTNDIFTHESRDAHIFGVELRNLVKYDCSDKEIL</sequence>
<reference evidence="2 3" key="1">
    <citation type="journal article" date="2020" name="IScience">
        <title>Genome Sequencing of the Endangered Kingdonia uniflora (Circaeasteraceae, Ranunculales) Reveals Potential Mechanisms of Evolutionary Specialization.</title>
        <authorList>
            <person name="Sun Y."/>
            <person name="Deng T."/>
            <person name="Zhang A."/>
            <person name="Moore M.J."/>
            <person name="Landis J.B."/>
            <person name="Lin N."/>
            <person name="Zhang H."/>
            <person name="Zhang X."/>
            <person name="Huang J."/>
            <person name="Zhang X."/>
            <person name="Sun H."/>
            <person name="Wang H."/>
        </authorList>
    </citation>
    <scope>NUCLEOTIDE SEQUENCE [LARGE SCALE GENOMIC DNA]</scope>
    <source>
        <strain evidence="2">TB1705</strain>
        <tissue evidence="2">Leaf</tissue>
    </source>
</reference>
<name>A0A7J7MZH7_9MAGN</name>
<dbReference type="EMBL" id="JACGCM010001165">
    <property type="protein sequence ID" value="KAF6160335.1"/>
    <property type="molecule type" value="Genomic_DNA"/>
</dbReference>
<dbReference type="OrthoDB" id="7788754at2759"/>
<protein>
    <recommendedName>
        <fullName evidence="1">Guanylate-binding protein N-terminal domain-containing protein</fullName>
    </recommendedName>
</protein>
<proteinExistence type="predicted"/>